<reference evidence="5" key="1">
    <citation type="submission" date="2023-10" db="EMBL/GenBank/DDBJ databases">
        <title>Chromosome-level genome of the transformable northern wattle, Acacia crassicarpa.</title>
        <authorList>
            <person name="Massaro I."/>
            <person name="Sinha N.R."/>
            <person name="Poethig S."/>
            <person name="Leichty A.R."/>
        </authorList>
    </citation>
    <scope>NUCLEOTIDE SEQUENCE</scope>
    <source>
        <strain evidence="5">Acra3RX</strain>
        <tissue evidence="5">Leaf</tissue>
    </source>
</reference>
<evidence type="ECO:0000259" key="4">
    <source>
        <dbReference type="Pfam" id="PF13947"/>
    </source>
</evidence>
<keyword evidence="6" id="KW-1185">Reference proteome</keyword>
<name>A0AAE1J8L1_9FABA</name>
<feature type="chain" id="PRO_5042053964" description="Wall-associated receptor kinase galacturonan-binding domain-containing protein" evidence="3">
    <location>
        <begin position="27"/>
        <end position="295"/>
    </location>
</feature>
<feature type="domain" description="Wall-associated receptor kinase galacturonan-binding" evidence="4">
    <location>
        <begin position="32"/>
        <end position="95"/>
    </location>
</feature>
<dbReference type="SUPFAM" id="SSF57196">
    <property type="entry name" value="EGF/Laminin"/>
    <property type="match status" value="1"/>
</dbReference>
<dbReference type="Proteomes" id="UP001293593">
    <property type="component" value="Unassembled WGS sequence"/>
</dbReference>
<dbReference type="GO" id="GO:0030247">
    <property type="term" value="F:polysaccharide binding"/>
    <property type="evidence" value="ECO:0007669"/>
    <property type="project" value="InterPro"/>
</dbReference>
<organism evidence="5 6">
    <name type="scientific">Acacia crassicarpa</name>
    <name type="common">northern wattle</name>
    <dbReference type="NCBI Taxonomy" id="499986"/>
    <lineage>
        <taxon>Eukaryota</taxon>
        <taxon>Viridiplantae</taxon>
        <taxon>Streptophyta</taxon>
        <taxon>Embryophyta</taxon>
        <taxon>Tracheophyta</taxon>
        <taxon>Spermatophyta</taxon>
        <taxon>Magnoliopsida</taxon>
        <taxon>eudicotyledons</taxon>
        <taxon>Gunneridae</taxon>
        <taxon>Pentapetalae</taxon>
        <taxon>rosids</taxon>
        <taxon>fabids</taxon>
        <taxon>Fabales</taxon>
        <taxon>Fabaceae</taxon>
        <taxon>Caesalpinioideae</taxon>
        <taxon>mimosoid clade</taxon>
        <taxon>Acacieae</taxon>
        <taxon>Acacia</taxon>
    </lineage>
</organism>
<dbReference type="PANTHER" id="PTHR33491">
    <property type="entry name" value="OSJNBA0016N04.9 PROTEIN"/>
    <property type="match status" value="1"/>
</dbReference>
<sequence length="295" mass="32414">MGLLNSLHLKLALLVTTAVAAAGAEAQTKPGCNYTCGNVSIPYPFGTSENCYIDEFFSVNCITTTSPSGEATTQLIYGSNIPVLNISLDPPEVTVSANVSYHCYNSNYSYHRLELSKFSISNTENRFTVVGCDTYAYFRDRSSTLRTGCSLSCGNETRFEEAGACSGVGCCQTSFPQAIRNYNITLESFNNYTEVRDFNPCGYAFVAKEGSFNFSKRDLRDLSNTRQFPVVVDWAVSNQTCSEAQKDARSYACKQKGICKESLLGYYCVCGDGFRGNPYLDTGCKDINECDGDNR</sequence>
<accession>A0AAE1J8L1</accession>
<comment type="caution">
    <text evidence="5">The sequence shown here is derived from an EMBL/GenBank/DDBJ whole genome shotgun (WGS) entry which is preliminary data.</text>
</comment>
<evidence type="ECO:0000256" key="2">
    <source>
        <dbReference type="ARBA" id="ARBA00022729"/>
    </source>
</evidence>
<keyword evidence="2 3" id="KW-0732">Signal</keyword>
<dbReference type="AlphaFoldDB" id="A0AAE1J8L1"/>
<dbReference type="InterPro" id="IPR025287">
    <property type="entry name" value="WAK_GUB"/>
</dbReference>
<gene>
    <name evidence="5" type="ORF">QN277_026733</name>
</gene>
<dbReference type="Pfam" id="PF13947">
    <property type="entry name" value="GUB_WAK_bind"/>
    <property type="match status" value="1"/>
</dbReference>
<evidence type="ECO:0000256" key="1">
    <source>
        <dbReference type="ARBA" id="ARBA00004167"/>
    </source>
</evidence>
<evidence type="ECO:0000313" key="5">
    <source>
        <dbReference type="EMBL" id="KAK4265716.1"/>
    </source>
</evidence>
<comment type="subcellular location">
    <subcellularLocation>
        <location evidence="1">Membrane</location>
        <topology evidence="1">Single-pass membrane protein</topology>
    </subcellularLocation>
</comment>
<evidence type="ECO:0000313" key="6">
    <source>
        <dbReference type="Proteomes" id="UP001293593"/>
    </source>
</evidence>
<protein>
    <recommendedName>
        <fullName evidence="4">Wall-associated receptor kinase galacturonan-binding domain-containing protein</fullName>
    </recommendedName>
</protein>
<dbReference type="GO" id="GO:0016020">
    <property type="term" value="C:membrane"/>
    <property type="evidence" value="ECO:0007669"/>
    <property type="project" value="UniProtKB-SubCell"/>
</dbReference>
<feature type="signal peptide" evidence="3">
    <location>
        <begin position="1"/>
        <end position="26"/>
    </location>
</feature>
<evidence type="ECO:0000256" key="3">
    <source>
        <dbReference type="SAM" id="SignalP"/>
    </source>
</evidence>
<dbReference type="EMBL" id="JAWXYG010000008">
    <property type="protein sequence ID" value="KAK4265716.1"/>
    <property type="molecule type" value="Genomic_DNA"/>
</dbReference>
<proteinExistence type="predicted"/>